<dbReference type="GO" id="GO:0047661">
    <property type="term" value="F:amino-acid racemase activity"/>
    <property type="evidence" value="ECO:0007669"/>
    <property type="project" value="InterPro"/>
</dbReference>
<sequence length="228" mass="23689">MHIGLIGGIGPAATLVYYDALSRQCAQAGERLHLTIANADTREMIANMEAGRPDLQAVIFARYIDQLRAGGCEAAAITSMGGHFCIEQLKPLSSLPIISTVPALDACLAARGYGTVGVMGTRAVMNSGIYGVQAARVIVPEGDDLEAVHANYLGIAVAAAATPEQIAFFHAQGRKLIDRGADVVILGGTDLSVAFADNPGYPILDSALVHAEVIGRVAMDKASVADFA</sequence>
<dbReference type="InterPro" id="IPR015942">
    <property type="entry name" value="Asp/Glu/hydantoin_racemase"/>
</dbReference>
<gene>
    <name evidence="1" type="ORF">KK488_06840</name>
</gene>
<proteinExistence type="predicted"/>
<dbReference type="RefSeq" id="WP_214622419.1">
    <property type="nucleotide sequence ID" value="NZ_JAHGAW010000004.1"/>
</dbReference>
<name>A0A9X1DBD0_9SPHN</name>
<dbReference type="AlphaFoldDB" id="A0A9X1DBD0"/>
<evidence type="ECO:0000313" key="2">
    <source>
        <dbReference type="Proteomes" id="UP001138757"/>
    </source>
</evidence>
<accession>A0A9X1DBD0</accession>
<reference evidence="1" key="1">
    <citation type="submission" date="2021-05" db="EMBL/GenBank/DDBJ databases">
        <title>Genome of Sphingobium sp. strain.</title>
        <authorList>
            <person name="Fan R."/>
        </authorList>
    </citation>
    <scope>NUCLEOTIDE SEQUENCE</scope>
    <source>
        <strain evidence="1">H33</strain>
    </source>
</reference>
<keyword evidence="2" id="KW-1185">Reference proteome</keyword>
<comment type="caution">
    <text evidence="1">The sequence shown here is derived from an EMBL/GenBank/DDBJ whole genome shotgun (WGS) entry which is preliminary data.</text>
</comment>
<dbReference type="Proteomes" id="UP001138757">
    <property type="component" value="Unassembled WGS sequence"/>
</dbReference>
<evidence type="ECO:0000313" key="1">
    <source>
        <dbReference type="EMBL" id="MBT2186663.1"/>
    </source>
</evidence>
<dbReference type="Gene3D" id="3.40.50.1860">
    <property type="match status" value="2"/>
</dbReference>
<dbReference type="SUPFAM" id="SSF53681">
    <property type="entry name" value="Aspartate/glutamate racemase"/>
    <property type="match status" value="2"/>
</dbReference>
<dbReference type="InterPro" id="IPR001920">
    <property type="entry name" value="Asp/Glu_race"/>
</dbReference>
<organism evidence="1 2">
    <name type="scientific">Sphingobium nicotianae</name>
    <dbReference type="NCBI Taxonomy" id="2782607"/>
    <lineage>
        <taxon>Bacteria</taxon>
        <taxon>Pseudomonadati</taxon>
        <taxon>Pseudomonadota</taxon>
        <taxon>Alphaproteobacteria</taxon>
        <taxon>Sphingomonadales</taxon>
        <taxon>Sphingomonadaceae</taxon>
        <taxon>Sphingobium</taxon>
    </lineage>
</organism>
<protein>
    <submittedName>
        <fullName evidence="1">Aspartate/glutamate racemase family protein</fullName>
    </submittedName>
</protein>
<dbReference type="EMBL" id="JAHGAW010000004">
    <property type="protein sequence ID" value="MBT2186663.1"/>
    <property type="molecule type" value="Genomic_DNA"/>
</dbReference>
<dbReference type="Pfam" id="PF01177">
    <property type="entry name" value="Asp_Glu_race"/>
    <property type="match status" value="1"/>
</dbReference>